<dbReference type="eggNOG" id="ENOG502QT17">
    <property type="taxonomic scope" value="Eukaryota"/>
</dbReference>
<proteinExistence type="predicted"/>
<evidence type="ECO:0000259" key="1">
    <source>
        <dbReference type="Pfam" id="PF01979"/>
    </source>
</evidence>
<accession>W9YEZ6</accession>
<organism evidence="2 3">
    <name type="scientific">Capronia coronata CBS 617.96</name>
    <dbReference type="NCBI Taxonomy" id="1182541"/>
    <lineage>
        <taxon>Eukaryota</taxon>
        <taxon>Fungi</taxon>
        <taxon>Dikarya</taxon>
        <taxon>Ascomycota</taxon>
        <taxon>Pezizomycotina</taxon>
        <taxon>Eurotiomycetes</taxon>
        <taxon>Chaetothyriomycetidae</taxon>
        <taxon>Chaetothyriales</taxon>
        <taxon>Herpotrichiellaceae</taxon>
        <taxon>Capronia</taxon>
    </lineage>
</organism>
<name>W9YEZ6_9EURO</name>
<dbReference type="SUPFAM" id="SSF51556">
    <property type="entry name" value="Metallo-dependent hydrolases"/>
    <property type="match status" value="1"/>
</dbReference>
<dbReference type="OrthoDB" id="5595695at2759"/>
<dbReference type="GeneID" id="19159435"/>
<dbReference type="PANTHER" id="PTHR43135:SF3">
    <property type="entry name" value="ALPHA-D-RIBOSE 1-METHYLPHOSPHONATE 5-TRIPHOSPHATE DIPHOSPHATASE"/>
    <property type="match status" value="1"/>
</dbReference>
<comment type="caution">
    <text evidence="2">The sequence shown here is derived from an EMBL/GenBank/DDBJ whole genome shotgun (WGS) entry which is preliminary data.</text>
</comment>
<evidence type="ECO:0000313" key="2">
    <source>
        <dbReference type="EMBL" id="EXJ91442.1"/>
    </source>
</evidence>
<dbReference type="Pfam" id="PF01979">
    <property type="entry name" value="Amidohydro_1"/>
    <property type="match status" value="1"/>
</dbReference>
<dbReference type="PANTHER" id="PTHR43135">
    <property type="entry name" value="ALPHA-D-RIBOSE 1-METHYLPHOSPHONATE 5-TRIPHOSPHATE DIPHOSPHATASE"/>
    <property type="match status" value="1"/>
</dbReference>
<dbReference type="Gene3D" id="2.30.40.10">
    <property type="entry name" value="Urease, subunit C, domain 1"/>
    <property type="match status" value="2"/>
</dbReference>
<dbReference type="EMBL" id="AMWN01000003">
    <property type="protein sequence ID" value="EXJ91442.1"/>
    <property type="molecule type" value="Genomic_DNA"/>
</dbReference>
<dbReference type="InterPro" id="IPR011059">
    <property type="entry name" value="Metal-dep_hydrolase_composite"/>
</dbReference>
<dbReference type="SUPFAM" id="SSF51338">
    <property type="entry name" value="Composite domain of metallo-dependent hydrolases"/>
    <property type="match status" value="2"/>
</dbReference>
<dbReference type="AlphaFoldDB" id="W9YEZ6"/>
<reference evidence="2 3" key="1">
    <citation type="submission" date="2013-03" db="EMBL/GenBank/DDBJ databases">
        <title>The Genome Sequence of Capronia coronata CBS 617.96.</title>
        <authorList>
            <consortium name="The Broad Institute Genomics Platform"/>
            <person name="Cuomo C."/>
            <person name="de Hoog S."/>
            <person name="Gorbushina A."/>
            <person name="Walker B."/>
            <person name="Young S.K."/>
            <person name="Zeng Q."/>
            <person name="Gargeya S."/>
            <person name="Fitzgerald M."/>
            <person name="Haas B."/>
            <person name="Abouelleil A."/>
            <person name="Allen A.W."/>
            <person name="Alvarado L."/>
            <person name="Arachchi H.M."/>
            <person name="Berlin A.M."/>
            <person name="Chapman S.B."/>
            <person name="Gainer-Dewar J."/>
            <person name="Goldberg J."/>
            <person name="Griggs A."/>
            <person name="Gujja S."/>
            <person name="Hansen M."/>
            <person name="Howarth C."/>
            <person name="Imamovic A."/>
            <person name="Ireland A."/>
            <person name="Larimer J."/>
            <person name="McCowan C."/>
            <person name="Murphy C."/>
            <person name="Pearson M."/>
            <person name="Poon T.W."/>
            <person name="Priest M."/>
            <person name="Roberts A."/>
            <person name="Saif S."/>
            <person name="Shea T."/>
            <person name="Sisk P."/>
            <person name="Sykes S."/>
            <person name="Wortman J."/>
            <person name="Nusbaum C."/>
            <person name="Birren B."/>
        </authorList>
    </citation>
    <scope>NUCLEOTIDE SEQUENCE [LARGE SCALE GENOMIC DNA]</scope>
    <source>
        <strain evidence="2 3">CBS 617.96</strain>
    </source>
</reference>
<keyword evidence="3" id="KW-1185">Reference proteome</keyword>
<dbReference type="Gene3D" id="3.20.20.140">
    <property type="entry name" value="Metal-dependent hydrolases"/>
    <property type="match status" value="1"/>
</dbReference>
<dbReference type="InterPro" id="IPR051781">
    <property type="entry name" value="Metallo-dep_Hydrolase"/>
</dbReference>
<protein>
    <recommendedName>
        <fullName evidence="1">Amidohydrolase-related domain-containing protein</fullName>
    </recommendedName>
</protein>
<dbReference type="CDD" id="cd01299">
    <property type="entry name" value="Met_dep_hydrolase_A"/>
    <property type="match status" value="1"/>
</dbReference>
<evidence type="ECO:0000313" key="3">
    <source>
        <dbReference type="Proteomes" id="UP000019484"/>
    </source>
</evidence>
<dbReference type="InterPro" id="IPR006680">
    <property type="entry name" value="Amidohydro-rel"/>
</dbReference>
<dbReference type="GO" id="GO:0016810">
    <property type="term" value="F:hydrolase activity, acting on carbon-nitrogen (but not peptide) bonds"/>
    <property type="evidence" value="ECO:0007669"/>
    <property type="project" value="InterPro"/>
</dbReference>
<dbReference type="STRING" id="1182541.W9YEZ6"/>
<dbReference type="RefSeq" id="XP_007723636.1">
    <property type="nucleotide sequence ID" value="XM_007725446.1"/>
</dbReference>
<dbReference type="HOGENOM" id="CLU_023620_1_0_1"/>
<dbReference type="Proteomes" id="UP000019484">
    <property type="component" value="Unassembled WGS sequence"/>
</dbReference>
<dbReference type="InterPro" id="IPR057744">
    <property type="entry name" value="OTAase-like"/>
</dbReference>
<gene>
    <name evidence="2" type="ORF">A1O1_04554</name>
</gene>
<feature type="domain" description="Amidohydrolase-related" evidence="1">
    <location>
        <begin position="58"/>
        <end position="410"/>
    </location>
</feature>
<dbReference type="InterPro" id="IPR032466">
    <property type="entry name" value="Metal_Hydrolase"/>
</dbReference>
<sequence>MSEITIHSSSLFDPKQKQFLPNVSISVDQKSGNIVKVWNRDDEATEIGDNDIDLRGKTVLPGLVDAHTHIFLHAYAERPSLNQKRDESRTERTIRAVNHCRLALSAGFTTYRDLGSESMGDADAHVRDAIARGLMPGPRLFVATKVLASTGSYEPRTENAEHVCLPSGAEAVDGVDEIRRAVRRRIAAGADVIKFFADYRRRIMRYPPAQQHPYISSVLHPPEQPNPDVLLFSQEEMDMIVQEAELAECPVAAHCGTITGALCAVRAGAKTIEHAYYANEALFAEMVKRDVVFVPTLSVCEALHPKRMEEIKAQVALAHRMGVKMACGGDTGPVPHGENARELELMIEAGVPVEDVIAACTYGGWEACGGDRCGLKFGLFEAGNRADIIALESDPREDVKAFRKVNFVMKDATVWKRNGHDLPMDIST</sequence>